<organism evidence="1">
    <name type="scientific">Arundo donax</name>
    <name type="common">Giant reed</name>
    <name type="synonym">Donax arundinaceus</name>
    <dbReference type="NCBI Taxonomy" id="35708"/>
    <lineage>
        <taxon>Eukaryota</taxon>
        <taxon>Viridiplantae</taxon>
        <taxon>Streptophyta</taxon>
        <taxon>Embryophyta</taxon>
        <taxon>Tracheophyta</taxon>
        <taxon>Spermatophyta</taxon>
        <taxon>Magnoliopsida</taxon>
        <taxon>Liliopsida</taxon>
        <taxon>Poales</taxon>
        <taxon>Poaceae</taxon>
        <taxon>PACMAD clade</taxon>
        <taxon>Arundinoideae</taxon>
        <taxon>Arundineae</taxon>
        <taxon>Arundo</taxon>
    </lineage>
</organism>
<proteinExistence type="predicted"/>
<sequence length="38" mass="4336">MYFPRQNCELAPLPQYRVTRTLLISLPFLAAAFAPTPK</sequence>
<protein>
    <submittedName>
        <fullName evidence="1">Uncharacterized protein</fullName>
    </submittedName>
</protein>
<accession>A0A0A9G0R4</accession>
<reference evidence="1" key="1">
    <citation type="submission" date="2014-09" db="EMBL/GenBank/DDBJ databases">
        <authorList>
            <person name="Magalhaes I.L.F."/>
            <person name="Oliveira U."/>
            <person name="Santos F.R."/>
            <person name="Vidigal T.H.D.A."/>
            <person name="Brescovit A.D."/>
            <person name="Santos A.J."/>
        </authorList>
    </citation>
    <scope>NUCLEOTIDE SEQUENCE</scope>
    <source>
        <tissue evidence="1">Shoot tissue taken approximately 20 cm above the soil surface</tissue>
    </source>
</reference>
<dbReference type="EMBL" id="GBRH01179216">
    <property type="protein sequence ID" value="JAE18680.1"/>
    <property type="molecule type" value="Transcribed_RNA"/>
</dbReference>
<evidence type="ECO:0000313" key="1">
    <source>
        <dbReference type="EMBL" id="JAE18680.1"/>
    </source>
</evidence>
<name>A0A0A9G0R4_ARUDO</name>
<dbReference type="AlphaFoldDB" id="A0A0A9G0R4"/>
<reference evidence="1" key="2">
    <citation type="journal article" date="2015" name="Data Brief">
        <title>Shoot transcriptome of the giant reed, Arundo donax.</title>
        <authorList>
            <person name="Barrero R.A."/>
            <person name="Guerrero F.D."/>
            <person name="Moolhuijzen P."/>
            <person name="Goolsby J.A."/>
            <person name="Tidwell J."/>
            <person name="Bellgard S.E."/>
            <person name="Bellgard M.I."/>
        </authorList>
    </citation>
    <scope>NUCLEOTIDE SEQUENCE</scope>
    <source>
        <tissue evidence="1">Shoot tissue taken approximately 20 cm above the soil surface</tissue>
    </source>
</reference>